<evidence type="ECO:0000313" key="6">
    <source>
        <dbReference type="EMBL" id="KKC29628.1"/>
    </source>
</evidence>
<reference evidence="7" key="3">
    <citation type="submission" date="2015-02" db="EMBL/GenBank/DDBJ databases">
        <title>Genome analysis of three genomes within the thermophilic hydrogenogenic bacterial species Caldanaerobacter subterraneus.</title>
        <authorList>
            <person name="Sant'Anna F.H."/>
            <person name="Lebedinsky A."/>
            <person name="Sokolova T."/>
            <person name="Robb F.T."/>
            <person name="Gonzalez J.M."/>
        </authorList>
    </citation>
    <scope>NUCLEOTIDE SEQUENCE [LARGE SCALE GENOMIC DNA]</scope>
    <source>
        <strain evidence="7">DSM 12653</strain>
    </source>
</reference>
<dbReference type="GO" id="GO:0009425">
    <property type="term" value="C:bacterial-type flagellum basal body"/>
    <property type="evidence" value="ECO:0007669"/>
    <property type="project" value="UniProtKB-SubCell"/>
</dbReference>
<dbReference type="InterPro" id="IPR022781">
    <property type="entry name" value="Flagellar_biosynth_FliO"/>
</dbReference>
<comment type="caution">
    <text evidence="6">The sequence shown here is derived from an EMBL/GenBank/DDBJ whole genome shotgun (WGS) entry which is preliminary data.</text>
</comment>
<organism evidence="6 7">
    <name type="scientific">Caldanaerobacter subterraneus subsp. pacificus DSM 12653</name>
    <dbReference type="NCBI Taxonomy" id="391606"/>
    <lineage>
        <taxon>Bacteria</taxon>
        <taxon>Bacillati</taxon>
        <taxon>Bacillota</taxon>
        <taxon>Clostridia</taxon>
        <taxon>Thermoanaerobacterales</taxon>
        <taxon>Thermoanaerobacteraceae</taxon>
        <taxon>Caldanaerobacter</taxon>
    </lineage>
</organism>
<dbReference type="AlphaFoldDB" id="A0A0F5PLY4"/>
<keyword evidence="1 5" id="KW-1003">Cell membrane</keyword>
<gene>
    <name evidence="6" type="ORF">CDSM653_01347</name>
</gene>
<dbReference type="GO" id="GO:0044781">
    <property type="term" value="P:bacterial-type flagellum organization"/>
    <property type="evidence" value="ECO:0007669"/>
    <property type="project" value="UniProtKB-UniRule"/>
</dbReference>
<accession>A0A0F5PLY4</accession>
<dbReference type="RefSeq" id="WP_043884020.1">
    <property type="nucleotide sequence ID" value="NZ_ABXP02000075.1"/>
</dbReference>
<evidence type="ECO:0000256" key="2">
    <source>
        <dbReference type="ARBA" id="ARBA00022692"/>
    </source>
</evidence>
<dbReference type="EMBL" id="ABXP02000075">
    <property type="protein sequence ID" value="KKC29628.1"/>
    <property type="molecule type" value="Genomic_DNA"/>
</dbReference>
<keyword evidence="3 5" id="KW-1133">Transmembrane helix</keyword>
<name>A0A0F5PLY4_9THEO</name>
<keyword evidence="5" id="KW-0975">Bacterial flagellum</keyword>
<comment type="similarity">
    <text evidence="5">Belongs to the FliO/MopB family.</text>
</comment>
<evidence type="ECO:0000313" key="7">
    <source>
        <dbReference type="Proteomes" id="UP000010146"/>
    </source>
</evidence>
<evidence type="ECO:0000256" key="5">
    <source>
        <dbReference type="RuleBase" id="RU362064"/>
    </source>
</evidence>
<proteinExistence type="inferred from homology"/>
<dbReference type="NCBIfam" id="TIGR03500">
    <property type="entry name" value="FliO_TIGR"/>
    <property type="match status" value="1"/>
</dbReference>
<keyword evidence="2 5" id="KW-0812">Transmembrane</keyword>
<evidence type="ECO:0000256" key="3">
    <source>
        <dbReference type="ARBA" id="ARBA00022989"/>
    </source>
</evidence>
<evidence type="ECO:0000256" key="1">
    <source>
        <dbReference type="ARBA" id="ARBA00022475"/>
    </source>
</evidence>
<protein>
    <recommendedName>
        <fullName evidence="5">Flagellar protein</fullName>
    </recommendedName>
</protein>
<keyword evidence="4 5" id="KW-0472">Membrane</keyword>
<reference evidence="6 7" key="2">
    <citation type="journal article" date="2015" name="BMC Genomics">
        <title>Analysis of three genomes within the thermophilic bacterial species Caldanaerobacter subterraneus with a focus on carbon monoxide dehydrogenase evolution and hydrolase diversity.</title>
        <authorList>
            <person name="Sant'Anna F.H."/>
            <person name="Lebedinsky A.V."/>
            <person name="Sokolova T.G."/>
            <person name="Robb F.T."/>
            <person name="Gonzalez J.M."/>
        </authorList>
    </citation>
    <scope>NUCLEOTIDE SEQUENCE [LARGE SCALE GENOMIC DNA]</scope>
    <source>
        <strain evidence="6 7">DSM 12653</strain>
    </source>
</reference>
<sequence length="114" mass="13283">MPYWIQLIWYLVAFFLVIGAAFYITRFIGQSSIKLGRSSNLEVIDFISLGREKGLYIIKVGNRFILIGVTNSNITYLAEIEREHVKIEKPKNFASELNFSLERFRNLFKKDGDK</sequence>
<reference evidence="6 7" key="1">
    <citation type="submission" date="2008-07" db="EMBL/GenBank/DDBJ databases">
        <authorList>
            <person name="Gonzalez J."/>
            <person name="Sokolova T."/>
            <person name="Ferriera S."/>
            <person name="Johnson J."/>
            <person name="Kravitz S."/>
            <person name="Beeson K."/>
            <person name="Sutton G."/>
            <person name="Rogers Y.-H."/>
            <person name="Friedman R."/>
            <person name="Frazier M."/>
            <person name="Venter J.C."/>
        </authorList>
    </citation>
    <scope>NUCLEOTIDE SEQUENCE [LARGE SCALE GENOMIC DNA]</scope>
    <source>
        <strain evidence="6 7">DSM 12653</strain>
    </source>
</reference>
<dbReference type="Proteomes" id="UP000010146">
    <property type="component" value="Unassembled WGS sequence"/>
</dbReference>
<evidence type="ECO:0000256" key="4">
    <source>
        <dbReference type="ARBA" id="ARBA00023136"/>
    </source>
</evidence>
<dbReference type="Pfam" id="PF04347">
    <property type="entry name" value="FliO"/>
    <property type="match status" value="1"/>
</dbReference>
<dbReference type="GO" id="GO:0005886">
    <property type="term" value="C:plasma membrane"/>
    <property type="evidence" value="ECO:0007669"/>
    <property type="project" value="UniProtKB-SubCell"/>
</dbReference>
<comment type="subcellular location">
    <subcellularLocation>
        <location evidence="5">Cell membrane</location>
    </subcellularLocation>
    <subcellularLocation>
        <location evidence="5">Bacterial flagellum basal body</location>
    </subcellularLocation>
</comment>
<feature type="transmembrane region" description="Helical" evidence="5">
    <location>
        <begin position="6"/>
        <end position="28"/>
    </location>
</feature>